<sequence>MNPPIHSIVPWKVGSVRHYLSTARPKAGPSIHPSLLSQLQIVSAISLGLFSEQVSKVRRPERLRFGQFYNKCCLQ</sequence>
<dbReference type="Proteomes" id="UP000887116">
    <property type="component" value="Unassembled WGS sequence"/>
</dbReference>
<gene>
    <name evidence="1" type="ORF">TNCT_487031</name>
</gene>
<proteinExistence type="predicted"/>
<evidence type="ECO:0000313" key="1">
    <source>
        <dbReference type="EMBL" id="GFQ97493.1"/>
    </source>
</evidence>
<keyword evidence="2" id="KW-1185">Reference proteome</keyword>
<comment type="caution">
    <text evidence="1">The sequence shown here is derived from an EMBL/GenBank/DDBJ whole genome shotgun (WGS) entry which is preliminary data.</text>
</comment>
<organism evidence="1 2">
    <name type="scientific">Trichonephila clavata</name>
    <name type="common">Joro spider</name>
    <name type="synonym">Nephila clavata</name>
    <dbReference type="NCBI Taxonomy" id="2740835"/>
    <lineage>
        <taxon>Eukaryota</taxon>
        <taxon>Metazoa</taxon>
        <taxon>Ecdysozoa</taxon>
        <taxon>Arthropoda</taxon>
        <taxon>Chelicerata</taxon>
        <taxon>Arachnida</taxon>
        <taxon>Araneae</taxon>
        <taxon>Araneomorphae</taxon>
        <taxon>Entelegynae</taxon>
        <taxon>Araneoidea</taxon>
        <taxon>Nephilidae</taxon>
        <taxon>Trichonephila</taxon>
    </lineage>
</organism>
<name>A0A8X6G7U4_TRICU</name>
<evidence type="ECO:0000313" key="2">
    <source>
        <dbReference type="Proteomes" id="UP000887116"/>
    </source>
</evidence>
<protein>
    <submittedName>
        <fullName evidence="1">Uncharacterized protein</fullName>
    </submittedName>
</protein>
<dbReference type="AlphaFoldDB" id="A0A8X6G7U4"/>
<reference evidence="1" key="1">
    <citation type="submission" date="2020-07" db="EMBL/GenBank/DDBJ databases">
        <title>Multicomponent nature underlies the extraordinary mechanical properties of spider dragline silk.</title>
        <authorList>
            <person name="Kono N."/>
            <person name="Nakamura H."/>
            <person name="Mori M."/>
            <person name="Yoshida Y."/>
            <person name="Ohtoshi R."/>
            <person name="Malay A.D."/>
            <person name="Moran D.A.P."/>
            <person name="Tomita M."/>
            <person name="Numata K."/>
            <person name="Arakawa K."/>
        </authorList>
    </citation>
    <scope>NUCLEOTIDE SEQUENCE</scope>
</reference>
<dbReference type="EMBL" id="BMAO01014836">
    <property type="protein sequence ID" value="GFQ97493.1"/>
    <property type="molecule type" value="Genomic_DNA"/>
</dbReference>
<accession>A0A8X6G7U4</accession>